<comment type="caution">
    <text evidence="2">The sequence shown here is derived from an EMBL/GenBank/DDBJ whole genome shotgun (WGS) entry which is preliminary data.</text>
</comment>
<feature type="compositionally biased region" description="Low complexity" evidence="1">
    <location>
        <begin position="109"/>
        <end position="125"/>
    </location>
</feature>
<feature type="compositionally biased region" description="Low complexity" evidence="1">
    <location>
        <begin position="207"/>
        <end position="236"/>
    </location>
</feature>
<proteinExistence type="predicted"/>
<feature type="compositionally biased region" description="Basic residues" evidence="1">
    <location>
        <begin position="185"/>
        <end position="206"/>
    </location>
</feature>
<feature type="compositionally biased region" description="Low complexity" evidence="1">
    <location>
        <begin position="175"/>
        <end position="184"/>
    </location>
</feature>
<sequence>MEMAFEFSVVNRTERGRAVYCVLLLCEMISKGEGNAFPSSYSEQTAPWLVCPSRPDPSHSLSHPQHSGYSYQPPSVDRPAFTYKPQTSYKPTTFRPRYSSRSSEELDSRSSPYFSSSSSSVFPSHHQPHFGSSGRYRHSHETDSSEEEERSYRKSSSSSSSSSSSHFGGRRSKGKGSSFPPRSSSSHHSRLPSNVHRRAERPHKHSSSSSSSSSSSDSSFSFSSGGSSSSFNIYGK</sequence>
<feature type="compositionally biased region" description="Polar residues" evidence="1">
    <location>
        <begin position="59"/>
        <end position="73"/>
    </location>
</feature>
<accession>A0A5B7IVP2</accession>
<feature type="compositionally biased region" description="Low complexity" evidence="1">
    <location>
        <begin position="154"/>
        <end position="167"/>
    </location>
</feature>
<dbReference type="Proteomes" id="UP000324222">
    <property type="component" value="Unassembled WGS sequence"/>
</dbReference>
<reference evidence="2 3" key="1">
    <citation type="submission" date="2019-05" db="EMBL/GenBank/DDBJ databases">
        <title>Another draft genome of Portunus trituberculatus and its Hox gene families provides insights of decapod evolution.</title>
        <authorList>
            <person name="Jeong J.-H."/>
            <person name="Song I."/>
            <person name="Kim S."/>
            <person name="Choi T."/>
            <person name="Kim D."/>
            <person name="Ryu S."/>
            <person name="Kim W."/>
        </authorList>
    </citation>
    <scope>NUCLEOTIDE SEQUENCE [LARGE SCALE GENOMIC DNA]</scope>
    <source>
        <tissue evidence="2">Muscle</tissue>
    </source>
</reference>
<feature type="region of interest" description="Disordered" evidence="1">
    <location>
        <begin position="52"/>
        <end position="236"/>
    </location>
</feature>
<dbReference type="EMBL" id="VSRR010068682">
    <property type="protein sequence ID" value="MPC85517.1"/>
    <property type="molecule type" value="Genomic_DNA"/>
</dbReference>
<evidence type="ECO:0000256" key="1">
    <source>
        <dbReference type="SAM" id="MobiDB-lite"/>
    </source>
</evidence>
<gene>
    <name evidence="2" type="ORF">E2C01_080296</name>
</gene>
<evidence type="ECO:0000313" key="3">
    <source>
        <dbReference type="Proteomes" id="UP000324222"/>
    </source>
</evidence>
<dbReference type="AlphaFoldDB" id="A0A5B7IVP2"/>
<name>A0A5B7IVP2_PORTR</name>
<organism evidence="2 3">
    <name type="scientific">Portunus trituberculatus</name>
    <name type="common">Swimming crab</name>
    <name type="synonym">Neptunus trituberculatus</name>
    <dbReference type="NCBI Taxonomy" id="210409"/>
    <lineage>
        <taxon>Eukaryota</taxon>
        <taxon>Metazoa</taxon>
        <taxon>Ecdysozoa</taxon>
        <taxon>Arthropoda</taxon>
        <taxon>Crustacea</taxon>
        <taxon>Multicrustacea</taxon>
        <taxon>Malacostraca</taxon>
        <taxon>Eumalacostraca</taxon>
        <taxon>Eucarida</taxon>
        <taxon>Decapoda</taxon>
        <taxon>Pleocyemata</taxon>
        <taxon>Brachyura</taxon>
        <taxon>Eubrachyura</taxon>
        <taxon>Portunoidea</taxon>
        <taxon>Portunidae</taxon>
        <taxon>Portuninae</taxon>
        <taxon>Portunus</taxon>
    </lineage>
</organism>
<keyword evidence="3" id="KW-1185">Reference proteome</keyword>
<evidence type="ECO:0000313" key="2">
    <source>
        <dbReference type="EMBL" id="MPC85517.1"/>
    </source>
</evidence>
<protein>
    <submittedName>
        <fullName evidence="2">Uncharacterized protein</fullName>
    </submittedName>
</protein>